<keyword evidence="2" id="KW-1185">Reference proteome</keyword>
<gene>
    <name evidence="1" type="ORF">SAMN04487960_102374</name>
</gene>
<dbReference type="AlphaFoldDB" id="A0A1H2T9L5"/>
<sequence length="123" mass="13388">MSQSEARFSIRTLLLTALVTIVVTVMTLEINGRILHNENKDDMAVGEFTALHLIPGEEGVRMSPKSSELHAVCEQGYLAIASDTDAAFRAVLLDYKNRGVRCGEIHTFVAPDDMTAPQAAEGQ</sequence>
<dbReference type="RefSeq" id="WP_175528282.1">
    <property type="nucleotide sequence ID" value="NZ_FNNE01000002.1"/>
</dbReference>
<accession>A0A1H2T9L5</accession>
<proteinExistence type="predicted"/>
<dbReference type="STRING" id="488533.SAMN04487960_102374"/>
<evidence type="ECO:0000313" key="1">
    <source>
        <dbReference type="EMBL" id="SDW40518.1"/>
    </source>
</evidence>
<dbReference type="Proteomes" id="UP000199675">
    <property type="component" value="Unassembled WGS sequence"/>
</dbReference>
<reference evidence="1 2" key="1">
    <citation type="submission" date="2016-10" db="EMBL/GenBank/DDBJ databases">
        <authorList>
            <person name="de Groot N.N."/>
        </authorList>
    </citation>
    <scope>NUCLEOTIDE SEQUENCE [LARGE SCALE GENOMIC DNA]</scope>
    <source>
        <strain evidence="1 2">CGMCC 1.7059</strain>
    </source>
</reference>
<name>A0A1H2T9L5_9GAMM</name>
<organism evidence="1 2">
    <name type="scientific">Marinobacter mobilis</name>
    <dbReference type="NCBI Taxonomy" id="488533"/>
    <lineage>
        <taxon>Bacteria</taxon>
        <taxon>Pseudomonadati</taxon>
        <taxon>Pseudomonadota</taxon>
        <taxon>Gammaproteobacteria</taxon>
        <taxon>Pseudomonadales</taxon>
        <taxon>Marinobacteraceae</taxon>
        <taxon>Marinobacter</taxon>
    </lineage>
</organism>
<evidence type="ECO:0000313" key="2">
    <source>
        <dbReference type="Proteomes" id="UP000199675"/>
    </source>
</evidence>
<protein>
    <recommendedName>
        <fullName evidence="3">Kinase</fullName>
    </recommendedName>
</protein>
<dbReference type="EMBL" id="FNNE01000002">
    <property type="protein sequence ID" value="SDW40518.1"/>
    <property type="molecule type" value="Genomic_DNA"/>
</dbReference>
<evidence type="ECO:0008006" key="3">
    <source>
        <dbReference type="Google" id="ProtNLM"/>
    </source>
</evidence>